<evidence type="ECO:0000313" key="1">
    <source>
        <dbReference type="Proteomes" id="UP000887576"/>
    </source>
</evidence>
<organism evidence="1 2">
    <name type="scientific">Panagrolaimus sp. JU765</name>
    <dbReference type="NCBI Taxonomy" id="591449"/>
    <lineage>
        <taxon>Eukaryota</taxon>
        <taxon>Metazoa</taxon>
        <taxon>Ecdysozoa</taxon>
        <taxon>Nematoda</taxon>
        <taxon>Chromadorea</taxon>
        <taxon>Rhabditida</taxon>
        <taxon>Tylenchina</taxon>
        <taxon>Panagrolaimomorpha</taxon>
        <taxon>Panagrolaimoidea</taxon>
        <taxon>Panagrolaimidae</taxon>
        <taxon>Panagrolaimus</taxon>
    </lineage>
</organism>
<dbReference type="WBParaSite" id="JU765_v2.g3147.t1">
    <property type="protein sequence ID" value="JU765_v2.g3147.t1"/>
    <property type="gene ID" value="JU765_v2.g3147"/>
</dbReference>
<proteinExistence type="predicted"/>
<name>A0AC34R3Q9_9BILA</name>
<protein>
    <submittedName>
        <fullName evidence="2">Uncharacterized protein</fullName>
    </submittedName>
</protein>
<evidence type="ECO:0000313" key="2">
    <source>
        <dbReference type="WBParaSite" id="JU765_v2.g3147.t1"/>
    </source>
</evidence>
<accession>A0AC34R3Q9</accession>
<dbReference type="Proteomes" id="UP000887576">
    <property type="component" value="Unplaced"/>
</dbReference>
<reference evidence="2" key="1">
    <citation type="submission" date="2022-11" db="UniProtKB">
        <authorList>
            <consortium name="WormBaseParasite"/>
        </authorList>
    </citation>
    <scope>IDENTIFICATION</scope>
</reference>
<sequence length="78" mass="9122">MNKIVGFWLIFGILMISCFLASAEMEFDAPTGVRSYVNQMRRPAAPAFRYPLFGESTLRQMRPWRPIRRNVLYDTDGF</sequence>